<keyword evidence="1" id="KW-0472">Membrane</keyword>
<protein>
    <submittedName>
        <fullName evidence="2">Uncharacterized protein</fullName>
    </submittedName>
</protein>
<evidence type="ECO:0000256" key="1">
    <source>
        <dbReference type="SAM" id="Phobius"/>
    </source>
</evidence>
<dbReference type="EMBL" id="JAMYJR010000053">
    <property type="protein sequence ID" value="MCO8277045.1"/>
    <property type="molecule type" value="Genomic_DNA"/>
</dbReference>
<accession>A0ABT1E4H5</accession>
<comment type="caution">
    <text evidence="2">The sequence shown here is derived from an EMBL/GenBank/DDBJ whole genome shotgun (WGS) entry which is preliminary data.</text>
</comment>
<name>A0ABT1E4H5_9ACTN</name>
<organism evidence="2 3">
    <name type="scientific">Paractinoplanes aksuensis</name>
    <dbReference type="NCBI Taxonomy" id="2939490"/>
    <lineage>
        <taxon>Bacteria</taxon>
        <taxon>Bacillati</taxon>
        <taxon>Actinomycetota</taxon>
        <taxon>Actinomycetes</taxon>
        <taxon>Micromonosporales</taxon>
        <taxon>Micromonosporaceae</taxon>
        <taxon>Paractinoplanes</taxon>
    </lineage>
</organism>
<feature type="transmembrane region" description="Helical" evidence="1">
    <location>
        <begin position="76"/>
        <end position="94"/>
    </location>
</feature>
<keyword evidence="1" id="KW-1133">Transmembrane helix</keyword>
<keyword evidence="1" id="KW-0812">Transmembrane</keyword>
<gene>
    <name evidence="2" type="ORF">M1L60_41350</name>
</gene>
<feature type="transmembrane region" description="Helical" evidence="1">
    <location>
        <begin position="45"/>
        <end position="64"/>
    </location>
</feature>
<dbReference type="Proteomes" id="UP001523369">
    <property type="component" value="Unassembled WGS sequence"/>
</dbReference>
<reference evidence="2 3" key="1">
    <citation type="submission" date="2022-06" db="EMBL/GenBank/DDBJ databases">
        <title>New Species of the Genus Actinoplanes, ActinopZanes ferrugineus.</title>
        <authorList>
            <person name="Ding P."/>
        </authorList>
    </citation>
    <scope>NUCLEOTIDE SEQUENCE [LARGE SCALE GENOMIC DNA]</scope>
    <source>
        <strain evidence="2 3">TRM88003</strain>
    </source>
</reference>
<sequence>MDSPDEFVQKNAPKRGGHVYANQGTGDQIIHAPLAPRGLGADTKALLVIVAVDIVFFVVGAMSYTGKNTDGDLWRAVIFLFLVVVTVGIARRWLRRRV</sequence>
<keyword evidence="3" id="KW-1185">Reference proteome</keyword>
<proteinExistence type="predicted"/>
<evidence type="ECO:0000313" key="2">
    <source>
        <dbReference type="EMBL" id="MCO8277045.1"/>
    </source>
</evidence>
<dbReference type="RefSeq" id="WP_253243065.1">
    <property type="nucleotide sequence ID" value="NZ_JAMYJR010000053.1"/>
</dbReference>
<evidence type="ECO:0000313" key="3">
    <source>
        <dbReference type="Proteomes" id="UP001523369"/>
    </source>
</evidence>